<dbReference type="RefSeq" id="WP_015819423.1">
    <property type="nucleotide sequence ID" value="NC_012997.1"/>
</dbReference>
<dbReference type="InterPro" id="IPR010364">
    <property type="entry name" value="Uncharacterised_IM_CreD"/>
</dbReference>
<evidence type="ECO:0000313" key="2">
    <source>
        <dbReference type="EMBL" id="ACR13310.1"/>
    </source>
</evidence>
<feature type="transmembrane region" description="Helical" evidence="1">
    <location>
        <begin position="15"/>
        <end position="36"/>
    </location>
</feature>
<name>C5BJZ0_TERTT</name>
<feature type="transmembrane region" description="Helical" evidence="1">
    <location>
        <begin position="414"/>
        <end position="431"/>
    </location>
</feature>
<protein>
    <submittedName>
        <fullName evidence="2">Inner membrane protein CreD</fullName>
    </submittedName>
</protein>
<dbReference type="PANTHER" id="PTHR30092">
    <property type="entry name" value="INNER MEMBRANE PROTEIN CRED"/>
    <property type="match status" value="1"/>
</dbReference>
<dbReference type="KEGG" id="ttu:TERTU_4636"/>
<feature type="transmembrane region" description="Helical" evidence="1">
    <location>
        <begin position="331"/>
        <end position="349"/>
    </location>
</feature>
<organism evidence="2 3">
    <name type="scientific">Teredinibacter turnerae (strain ATCC 39867 / T7901)</name>
    <dbReference type="NCBI Taxonomy" id="377629"/>
    <lineage>
        <taxon>Bacteria</taxon>
        <taxon>Pseudomonadati</taxon>
        <taxon>Pseudomonadota</taxon>
        <taxon>Gammaproteobacteria</taxon>
        <taxon>Cellvibrionales</taxon>
        <taxon>Cellvibrionaceae</taxon>
        <taxon>Teredinibacter</taxon>
    </lineage>
</organism>
<dbReference type="PANTHER" id="PTHR30092:SF0">
    <property type="entry name" value="INNER MEMBRANE PROTEIN CRED"/>
    <property type="match status" value="1"/>
</dbReference>
<keyword evidence="1" id="KW-0812">Transmembrane</keyword>
<dbReference type="NCBIfam" id="NF008712">
    <property type="entry name" value="PRK11715.1-1"/>
    <property type="match status" value="1"/>
</dbReference>
<keyword evidence="1" id="KW-0472">Membrane</keyword>
<feature type="transmembrane region" description="Helical" evidence="1">
    <location>
        <begin position="361"/>
        <end position="380"/>
    </location>
</feature>
<dbReference type="OrthoDB" id="9791851at2"/>
<gene>
    <name evidence="2" type="ordered locus">TERTU_4636</name>
</gene>
<sequence length="478" mass="52420">MQTQRETKHLGQTRLAIKAGVILILSLCLLIPLSMIRGQINERGNYLQQVKRDIASSWTGNQTLLTPVLVQPYTTQPSSGDSPPKTRYKLIPLLESQLLVDATVEMRARGIYRVPVYTADVVISGRVDRAHWGQSIKDLLAKKNVTSVLPAYIAVGVSDQRGIDNSIGVQVGEQSVKATPGTGIADYEGGFSFQLPQAQNQDELTAIATAFAGPKPVNAIGQNSSAEKDQFVVNFAMRGMSNLRLIPTASSLNVRLHSRWPHPKFHGAFLPQEKNITPQGFSAAWRVNGFNANSEERLQSCSDSGCKALADTGFGVELFQPVDAYLQTERALKYGILFIAICFAAFFIFESVGGINIHPIQYALVGVTLAIFYLLLLALAEHIPFYAAYTIAAGSCCLLLLEYLSAMLGRRRRAAIFCGCLAVLYAKLYVILQMEDFALLMGSLMMFALLALLMITTRNIRWHEATAQKTSALLPTAR</sequence>
<dbReference type="AlphaFoldDB" id="C5BJZ0"/>
<accession>C5BJZ0</accession>
<dbReference type="Proteomes" id="UP000009080">
    <property type="component" value="Chromosome"/>
</dbReference>
<dbReference type="STRING" id="377629.TERTU_4636"/>
<reference evidence="2 3" key="1">
    <citation type="journal article" date="2009" name="PLoS ONE">
        <title>The complete genome of Teredinibacter turnerae T7901: an intracellular endosymbiont of marine wood-boring bivalves (shipworms).</title>
        <authorList>
            <person name="Yang J.C."/>
            <person name="Madupu R."/>
            <person name="Durkin A.S."/>
            <person name="Ekborg N.A."/>
            <person name="Pedamallu C.S."/>
            <person name="Hostetler J.B."/>
            <person name="Radune D."/>
            <person name="Toms B.S."/>
            <person name="Henrissat B."/>
            <person name="Coutinho P.M."/>
            <person name="Schwarz S."/>
            <person name="Field L."/>
            <person name="Trindade-Silva A.E."/>
            <person name="Soares C.A.G."/>
            <person name="Elshahawi S."/>
            <person name="Hanora A."/>
            <person name="Schmidt E.W."/>
            <person name="Haygood M.G."/>
            <person name="Posfai J."/>
            <person name="Benner J."/>
            <person name="Madinger C."/>
            <person name="Nove J."/>
            <person name="Anton B."/>
            <person name="Chaudhary K."/>
            <person name="Foster J."/>
            <person name="Holman A."/>
            <person name="Kumar S."/>
            <person name="Lessard P.A."/>
            <person name="Luyten Y.A."/>
            <person name="Slatko B."/>
            <person name="Wood N."/>
            <person name="Wu B."/>
            <person name="Teplitski M."/>
            <person name="Mougous J.D."/>
            <person name="Ward N."/>
            <person name="Eisen J.A."/>
            <person name="Badger J.H."/>
            <person name="Distel D.L."/>
        </authorList>
    </citation>
    <scope>NUCLEOTIDE SEQUENCE [LARGE SCALE GENOMIC DNA]</scope>
    <source>
        <strain evidence="3">ATCC 39867 / T7901</strain>
    </source>
</reference>
<keyword evidence="1" id="KW-1133">Transmembrane helix</keyword>
<evidence type="ECO:0000256" key="1">
    <source>
        <dbReference type="SAM" id="Phobius"/>
    </source>
</evidence>
<evidence type="ECO:0000313" key="3">
    <source>
        <dbReference type="Proteomes" id="UP000009080"/>
    </source>
</evidence>
<dbReference type="PIRSF" id="PIRSF004548">
    <property type="entry name" value="CreD"/>
    <property type="match status" value="1"/>
</dbReference>
<dbReference type="HOGENOM" id="CLU_036281_1_0_6"/>
<dbReference type="EMBL" id="CP001614">
    <property type="protein sequence ID" value="ACR13310.1"/>
    <property type="molecule type" value="Genomic_DNA"/>
</dbReference>
<feature type="transmembrane region" description="Helical" evidence="1">
    <location>
        <begin position="437"/>
        <end position="455"/>
    </location>
</feature>
<feature type="transmembrane region" description="Helical" evidence="1">
    <location>
        <begin position="386"/>
        <end position="405"/>
    </location>
</feature>
<dbReference type="GO" id="GO:0005886">
    <property type="term" value="C:plasma membrane"/>
    <property type="evidence" value="ECO:0007669"/>
    <property type="project" value="TreeGrafter"/>
</dbReference>
<dbReference type="Pfam" id="PF06123">
    <property type="entry name" value="CreD"/>
    <property type="match status" value="1"/>
</dbReference>
<dbReference type="eggNOG" id="COG4452">
    <property type="taxonomic scope" value="Bacteria"/>
</dbReference>
<keyword evidence="3" id="KW-1185">Reference proteome</keyword>
<proteinExistence type="predicted"/>